<evidence type="ECO:0008006" key="8">
    <source>
        <dbReference type="Google" id="ProtNLM"/>
    </source>
</evidence>
<keyword evidence="2" id="KW-0862">Zinc</keyword>
<dbReference type="InterPro" id="IPR052090">
    <property type="entry name" value="Cytolytic_pore-forming_toxin"/>
</dbReference>
<dbReference type="Proteomes" id="UP000694621">
    <property type="component" value="Unplaced"/>
</dbReference>
<keyword evidence="1" id="KW-0479">Metal-binding</keyword>
<protein>
    <recommendedName>
        <fullName evidence="8">B box-type domain-containing protein</fullName>
    </recommendedName>
</protein>
<evidence type="ECO:0000313" key="6">
    <source>
        <dbReference type="Ensembl" id="ENSAMXP00005057466.1"/>
    </source>
</evidence>
<accession>A0A8B9LZE1</accession>
<evidence type="ECO:0000256" key="3">
    <source>
        <dbReference type="SAM" id="MobiDB-lite"/>
    </source>
</evidence>
<dbReference type="SUPFAM" id="SSF57845">
    <property type="entry name" value="B-box zinc-binding domain"/>
    <property type="match status" value="1"/>
</dbReference>
<dbReference type="Pfam" id="PF21109">
    <property type="entry name" value="Stonustoxin_helical"/>
    <property type="match status" value="1"/>
</dbReference>
<reference evidence="6" key="1">
    <citation type="submission" date="2025-08" db="UniProtKB">
        <authorList>
            <consortium name="Ensembl"/>
        </authorList>
    </citation>
    <scope>IDENTIFICATION</scope>
</reference>
<evidence type="ECO:0000259" key="4">
    <source>
        <dbReference type="Pfam" id="PF00643"/>
    </source>
</evidence>
<feature type="domain" description="Stonustoxin-like helical" evidence="5">
    <location>
        <begin position="407"/>
        <end position="480"/>
    </location>
</feature>
<keyword evidence="1" id="KW-0863">Zinc-finger</keyword>
<organism evidence="6 7">
    <name type="scientific">Astyanax mexicanus</name>
    <name type="common">Blind cave fish</name>
    <name type="synonym">Astyanax fasciatus mexicanus</name>
    <dbReference type="NCBI Taxonomy" id="7994"/>
    <lineage>
        <taxon>Eukaryota</taxon>
        <taxon>Metazoa</taxon>
        <taxon>Chordata</taxon>
        <taxon>Craniata</taxon>
        <taxon>Vertebrata</taxon>
        <taxon>Euteleostomi</taxon>
        <taxon>Actinopterygii</taxon>
        <taxon>Neopterygii</taxon>
        <taxon>Teleostei</taxon>
        <taxon>Ostariophysi</taxon>
        <taxon>Characiformes</taxon>
        <taxon>Characoidei</taxon>
        <taxon>Acestrorhamphidae</taxon>
        <taxon>Acestrorhamphinae</taxon>
        <taxon>Astyanax</taxon>
    </lineage>
</organism>
<dbReference type="GO" id="GO:0008270">
    <property type="term" value="F:zinc ion binding"/>
    <property type="evidence" value="ECO:0007669"/>
    <property type="project" value="UniProtKB-KW"/>
</dbReference>
<sequence length="486" mass="54370">MSLNSNQSMNHPIAFSDGSNAGHSRPGSECPSMKSEQSMNHPVAFSDGSGSSRSRDMKQRLCNIHNRPLDILCKTDQDFICLICMMEEHKTDNERADGELSYLLKYVSRVPEKDNSLTFVEVAALGRPLHVGTLYDCRNDSFFSDDALWDVDTVSSSRVSLSQPHTDVRILEGDSLQDRLEALDLTTALRASVVSGLVNVMKAAAFLEHPAQSQLQDRITLHYRTSTRLELLGHRLLHSGAPLLVTNQNSATHVVVAVLYGGQSFFVFDKESDSSEGVQELKAAVSKMITCSNAAELLSEETSFASCKCSVYTDAEDFTLVDFKTAVTLYSCHQKLLGPQGEEGGPLKVWLYPLKNLKQTPAFVPQEISEDLLHKAENVLNHLEYLKADQGICLDTMSSFSNLFGITWFVALKNTLSKFSLLLKQYQRAFQRRLASCIKTIREKGEEGQENLRDLLRRNTQSPFSPQNLNQWLRNKEAEVRAEARH</sequence>
<dbReference type="CDD" id="cd19769">
    <property type="entry name" value="Bbox2_TRIM16-like"/>
    <property type="match status" value="1"/>
</dbReference>
<dbReference type="InterPro" id="IPR048997">
    <property type="entry name" value="Stonustoxin-like_helical"/>
</dbReference>
<evidence type="ECO:0000256" key="1">
    <source>
        <dbReference type="ARBA" id="ARBA00022771"/>
    </source>
</evidence>
<dbReference type="Ensembl" id="ENSAMXT00005062083.1">
    <property type="protein sequence ID" value="ENSAMXP00005057466.1"/>
    <property type="gene ID" value="ENSAMXG00005025380.1"/>
</dbReference>
<dbReference type="PANTHER" id="PTHR31594:SF16">
    <property type="entry name" value="SI:CH211-281L24.3"/>
    <property type="match status" value="1"/>
</dbReference>
<dbReference type="Pfam" id="PF00643">
    <property type="entry name" value="zf-B_box"/>
    <property type="match status" value="1"/>
</dbReference>
<feature type="domain" description="B box-type" evidence="4">
    <location>
        <begin position="58"/>
        <end position="91"/>
    </location>
</feature>
<dbReference type="Gene3D" id="3.30.160.60">
    <property type="entry name" value="Classic Zinc Finger"/>
    <property type="match status" value="1"/>
</dbReference>
<evidence type="ECO:0000313" key="7">
    <source>
        <dbReference type="Proteomes" id="UP000694621"/>
    </source>
</evidence>
<name>A0A8B9LZE1_ASTMX</name>
<evidence type="ECO:0000256" key="2">
    <source>
        <dbReference type="ARBA" id="ARBA00022833"/>
    </source>
</evidence>
<proteinExistence type="predicted"/>
<dbReference type="InterPro" id="IPR000315">
    <property type="entry name" value="Znf_B-box"/>
</dbReference>
<evidence type="ECO:0000259" key="5">
    <source>
        <dbReference type="Pfam" id="PF21109"/>
    </source>
</evidence>
<feature type="compositionally biased region" description="Polar residues" evidence="3">
    <location>
        <begin position="1"/>
        <end position="10"/>
    </location>
</feature>
<dbReference type="AlphaFoldDB" id="A0A8B9LZE1"/>
<dbReference type="PANTHER" id="PTHR31594">
    <property type="entry name" value="AIG1-TYPE G DOMAIN-CONTAINING PROTEIN"/>
    <property type="match status" value="1"/>
</dbReference>
<feature type="region of interest" description="Disordered" evidence="3">
    <location>
        <begin position="1"/>
        <end position="53"/>
    </location>
</feature>